<dbReference type="InterPro" id="IPR001796">
    <property type="entry name" value="DHFR_dom"/>
</dbReference>
<dbReference type="PIRSF" id="PIRSF000389">
    <property type="entry name" value="DHFR-TS"/>
    <property type="match status" value="1"/>
</dbReference>
<dbReference type="PROSITE" id="PS00075">
    <property type="entry name" value="DHFR_1"/>
    <property type="match status" value="1"/>
</dbReference>
<dbReference type="InterPro" id="IPR023451">
    <property type="entry name" value="Thymidate_synth/dCMP_Mease_dom"/>
</dbReference>
<dbReference type="HAMAP" id="MF_00008">
    <property type="entry name" value="Thymidy_synth_bact"/>
    <property type="match status" value="1"/>
</dbReference>
<evidence type="ECO:0000256" key="9">
    <source>
        <dbReference type="ARBA" id="ARBA00022857"/>
    </source>
</evidence>
<dbReference type="GO" id="GO:0006231">
    <property type="term" value="P:dTMP biosynthetic process"/>
    <property type="evidence" value="ECO:0007669"/>
    <property type="project" value="InterPro"/>
</dbReference>
<sequence>MTTERSVRVVVAALEATGGIGLRQQIPWRLPSDMKHFRALTTRGKDASNVQHAVIMGRKTWESLPAKVRPMPQRFNVVLTRDTSYRQSQSVPDTVGVAASFQEALELVQQQGEAVDQGGDFECDAFFPLELLEKEFKTVSESEVQEENGVKFQFVEYERETKTEAAAIETPLKECSSPHEEMQYLALIRQILTQGAKRGDRTGTGTLSVFGAQMRFSLRDNVFPLLTTKKVFWRGVAEELLWFISGDTSAHTLQQKDIHIWDGNGSREYLDSRGLQSREVGDLGPVYGFQWRHFGAKYTDMHADYTGQGVDQLAEVIHKLRTNSTDRRIVLSAWNPADLNEMALPPCHMFCQFYVADGELSCQMYQRSADMGLGVPFNIASYALLTRLVAQVAGLKPGEFIHIIGDAHVYLNHVEPLQKQLARTPRPFPTLHINSDKTTSIDDFTFEDLEVHDYSPHGTIKMAMSV</sequence>
<evidence type="ECO:0000256" key="1">
    <source>
        <dbReference type="ARBA" id="ARBA00004903"/>
    </source>
</evidence>
<evidence type="ECO:0000256" key="12">
    <source>
        <dbReference type="ARBA" id="ARBA00025154"/>
    </source>
</evidence>
<dbReference type="GO" id="GO:0046654">
    <property type="term" value="P:tetrahydrofolate biosynthetic process"/>
    <property type="evidence" value="ECO:0007669"/>
    <property type="project" value="UniProtKB-UniPathway"/>
</dbReference>
<dbReference type="CDD" id="cd00209">
    <property type="entry name" value="DHFR"/>
    <property type="match status" value="1"/>
</dbReference>
<dbReference type="InterPro" id="IPR020940">
    <property type="entry name" value="Thymidylate_synthase_AS"/>
</dbReference>
<reference evidence="21 22" key="1">
    <citation type="submission" date="2018-07" db="EMBL/GenBank/DDBJ databases">
        <title>Genome sequencing of oomycete isolates from Chile give support for New Zealand origin for Phytophthora kernoviae and make available the first Nothophytophthora sp. genome.</title>
        <authorList>
            <person name="Studholme D.J."/>
            <person name="Sanfuentes E."/>
            <person name="Panda P."/>
            <person name="Hill R."/>
            <person name="Sambles C."/>
            <person name="Grant M."/>
            <person name="Williams N.M."/>
            <person name="Mcdougal R.L."/>
        </authorList>
    </citation>
    <scope>NUCLEOTIDE SEQUENCE [LARGE SCALE GENOMIC DNA]</scope>
    <source>
        <strain evidence="20">Chile6</strain>
        <strain evidence="19">Chile7</strain>
    </source>
</reference>
<dbReference type="PROSITE" id="PS00091">
    <property type="entry name" value="THYMIDYLATE_SYNTHASE"/>
    <property type="match status" value="1"/>
</dbReference>
<evidence type="ECO:0000256" key="5">
    <source>
        <dbReference type="ARBA" id="ARBA00022563"/>
    </source>
</evidence>
<dbReference type="PANTHER" id="PTHR11548">
    <property type="entry name" value="THYMIDYLATE SYNTHASE 1"/>
    <property type="match status" value="1"/>
</dbReference>
<name>A0A3F2RTZ7_9STRA</name>
<dbReference type="Gene3D" id="3.30.572.10">
    <property type="entry name" value="Thymidylate synthase/dCMP hydroxymethylase domain"/>
    <property type="match status" value="1"/>
</dbReference>
<dbReference type="SUPFAM" id="SSF55831">
    <property type="entry name" value="Thymidylate synthase/dCMP hydroxymethylase"/>
    <property type="match status" value="1"/>
</dbReference>
<dbReference type="GO" id="GO:0006730">
    <property type="term" value="P:one-carbon metabolic process"/>
    <property type="evidence" value="ECO:0007669"/>
    <property type="project" value="UniProtKB-KW"/>
</dbReference>
<comment type="similarity">
    <text evidence="2 15">In the C-terminal section; belongs to the thymidylate synthase family.</text>
</comment>
<evidence type="ECO:0000256" key="10">
    <source>
        <dbReference type="ARBA" id="ARBA00023002"/>
    </source>
</evidence>
<keyword evidence="6 15" id="KW-0489">Methyltransferase</keyword>
<evidence type="ECO:0000256" key="13">
    <source>
        <dbReference type="ARBA" id="ARBA00047344"/>
    </source>
</evidence>
<comment type="similarity">
    <text evidence="3 15">In the N-terminal section; belongs to the dihydrofolate reductase family.</text>
</comment>
<evidence type="ECO:0000313" key="22">
    <source>
        <dbReference type="Proteomes" id="UP000284657"/>
    </source>
</evidence>
<dbReference type="OrthoDB" id="766at2759"/>
<evidence type="ECO:0000313" key="20">
    <source>
        <dbReference type="EMBL" id="RLN64111.1"/>
    </source>
</evidence>
<evidence type="ECO:0000256" key="16">
    <source>
        <dbReference type="PIRSR" id="PIRSR000389-1"/>
    </source>
</evidence>
<keyword evidence="10 15" id="KW-0560">Oxidoreductase</keyword>
<evidence type="ECO:0000256" key="8">
    <source>
        <dbReference type="ARBA" id="ARBA00022727"/>
    </source>
</evidence>
<evidence type="ECO:0000256" key="6">
    <source>
        <dbReference type="ARBA" id="ARBA00022603"/>
    </source>
</evidence>
<dbReference type="PANTHER" id="PTHR11548:SF2">
    <property type="entry name" value="THYMIDYLATE SYNTHASE"/>
    <property type="match status" value="1"/>
</dbReference>
<evidence type="ECO:0000256" key="2">
    <source>
        <dbReference type="ARBA" id="ARBA00006900"/>
    </source>
</evidence>
<evidence type="ECO:0000313" key="21">
    <source>
        <dbReference type="Proteomes" id="UP000277300"/>
    </source>
</evidence>
<dbReference type="GO" id="GO:0032259">
    <property type="term" value="P:methylation"/>
    <property type="evidence" value="ECO:0007669"/>
    <property type="project" value="UniProtKB-KW"/>
</dbReference>
<feature type="active site" evidence="16 17">
    <location>
        <position position="347"/>
    </location>
</feature>
<comment type="caution">
    <text evidence="20">The sequence shown here is derived from an EMBL/GenBank/DDBJ whole genome shotgun (WGS) entry which is preliminary data.</text>
</comment>
<dbReference type="FunFam" id="3.30.572.10:FF:000002">
    <property type="entry name" value="Possible thymidylate synthase"/>
    <property type="match status" value="1"/>
</dbReference>
<evidence type="ECO:0000256" key="3">
    <source>
        <dbReference type="ARBA" id="ARBA00010176"/>
    </source>
</evidence>
<keyword evidence="8 15" id="KW-0545">Nucleotide biosynthesis</keyword>
<organism evidence="20 21">
    <name type="scientific">Phytophthora kernoviae</name>
    <dbReference type="NCBI Taxonomy" id="325452"/>
    <lineage>
        <taxon>Eukaryota</taxon>
        <taxon>Sar</taxon>
        <taxon>Stramenopiles</taxon>
        <taxon>Oomycota</taxon>
        <taxon>Peronosporomycetes</taxon>
        <taxon>Peronosporales</taxon>
        <taxon>Peronosporaceae</taxon>
        <taxon>Phytophthora</taxon>
    </lineage>
</organism>
<dbReference type="InterPro" id="IPR012262">
    <property type="entry name" value="DHFR-TS"/>
</dbReference>
<dbReference type="PRINTS" id="PR00108">
    <property type="entry name" value="THYMDSNTHASE"/>
</dbReference>
<dbReference type="UniPathway" id="UPA00077">
    <property type="reaction ID" value="UER00158"/>
</dbReference>
<dbReference type="SUPFAM" id="SSF53597">
    <property type="entry name" value="Dihydrofolate reductase-like"/>
    <property type="match status" value="1"/>
</dbReference>
<dbReference type="AlphaFoldDB" id="A0A3F2RTZ7"/>
<dbReference type="GO" id="GO:0005829">
    <property type="term" value="C:cytosol"/>
    <property type="evidence" value="ECO:0007669"/>
    <property type="project" value="TreeGrafter"/>
</dbReference>
<dbReference type="Proteomes" id="UP000284657">
    <property type="component" value="Unassembled WGS sequence"/>
</dbReference>
<dbReference type="InterPro" id="IPR036926">
    <property type="entry name" value="Thymidate_synth/dCMP_Mease_sf"/>
</dbReference>
<dbReference type="PROSITE" id="PS51330">
    <property type="entry name" value="DHFR_2"/>
    <property type="match status" value="1"/>
</dbReference>
<keyword evidence="7 15" id="KW-0808">Transferase</keyword>
<dbReference type="EMBL" id="MBDO02000080">
    <property type="protein sequence ID" value="RLN64111.1"/>
    <property type="molecule type" value="Genomic_DNA"/>
</dbReference>
<dbReference type="Pfam" id="PF00186">
    <property type="entry name" value="DHFR_1"/>
    <property type="match status" value="1"/>
</dbReference>
<evidence type="ECO:0000256" key="11">
    <source>
        <dbReference type="ARBA" id="ARBA00023268"/>
    </source>
</evidence>
<protein>
    <recommendedName>
        <fullName evidence="4 15">Bifunctional dihydrofolate reductase-thymidylate synthase</fullName>
    </recommendedName>
</protein>
<dbReference type="GO" id="GO:0005739">
    <property type="term" value="C:mitochondrion"/>
    <property type="evidence" value="ECO:0007669"/>
    <property type="project" value="TreeGrafter"/>
</dbReference>
<dbReference type="CDD" id="cd00351">
    <property type="entry name" value="TS_Pyrimidine_HMase"/>
    <property type="match status" value="1"/>
</dbReference>
<proteinExistence type="inferred from homology"/>
<dbReference type="GO" id="GO:0004146">
    <property type="term" value="F:dihydrofolate reductase activity"/>
    <property type="evidence" value="ECO:0007669"/>
    <property type="project" value="UniProtKB-EC"/>
</dbReference>
<dbReference type="EMBL" id="MBAD02002551">
    <property type="protein sequence ID" value="RLN46667.1"/>
    <property type="molecule type" value="Genomic_DNA"/>
</dbReference>
<evidence type="ECO:0000256" key="14">
    <source>
        <dbReference type="ARBA" id="ARBA00048873"/>
    </source>
</evidence>
<comment type="function">
    <text evidence="12">Bifunctional enzyme. Involved in de novo dTMP biosynthesis. Key enzyme in folate metabolism. Catalyzes an essential reaction for de novo glycine and purine synthesis, DNA precursor synthesis, and for the conversion of dUMP to dTMP.</text>
</comment>
<evidence type="ECO:0000313" key="19">
    <source>
        <dbReference type="EMBL" id="RLN46667.1"/>
    </source>
</evidence>
<keyword evidence="9" id="KW-0521">NADP</keyword>
<comment type="pathway">
    <text evidence="1 15">Cofactor biosynthesis; tetrahydrofolate biosynthesis; 5,6,7,8-tetrahydrofolate from 7,8-dihydrofolate: step 1/1.</text>
</comment>
<comment type="catalytic activity">
    <reaction evidence="14">
        <text>(6S)-5,6,7,8-tetrahydrofolate + NADP(+) = 7,8-dihydrofolate + NADPH + H(+)</text>
        <dbReference type="Rhea" id="RHEA:15009"/>
        <dbReference type="ChEBI" id="CHEBI:15378"/>
        <dbReference type="ChEBI" id="CHEBI:57451"/>
        <dbReference type="ChEBI" id="CHEBI:57453"/>
        <dbReference type="ChEBI" id="CHEBI:57783"/>
        <dbReference type="ChEBI" id="CHEBI:58349"/>
        <dbReference type="EC" id="1.5.1.3"/>
    </reaction>
</comment>
<keyword evidence="5 15" id="KW-0554">One-carbon metabolism</keyword>
<dbReference type="Proteomes" id="UP000277300">
    <property type="component" value="Unassembled WGS sequence"/>
</dbReference>
<evidence type="ECO:0000259" key="18">
    <source>
        <dbReference type="PROSITE" id="PS51330"/>
    </source>
</evidence>
<evidence type="ECO:0000256" key="15">
    <source>
        <dbReference type="PIRNR" id="PIRNR000389"/>
    </source>
</evidence>
<dbReference type="NCBIfam" id="TIGR03284">
    <property type="entry name" value="thym_sym"/>
    <property type="match status" value="1"/>
</dbReference>
<evidence type="ECO:0000256" key="4">
    <source>
        <dbReference type="ARBA" id="ARBA00019798"/>
    </source>
</evidence>
<accession>A0A3F2RTZ7</accession>
<keyword evidence="11" id="KW-0511">Multifunctional enzyme</keyword>
<dbReference type="InterPro" id="IPR024072">
    <property type="entry name" value="DHFR-like_dom_sf"/>
</dbReference>
<dbReference type="InterPro" id="IPR017925">
    <property type="entry name" value="DHFR_CS"/>
</dbReference>
<dbReference type="GO" id="GO:0004799">
    <property type="term" value="F:thymidylate synthase activity"/>
    <property type="evidence" value="ECO:0007669"/>
    <property type="project" value="UniProtKB-EC"/>
</dbReference>
<gene>
    <name evidence="19" type="ORF">BBJ29_001393</name>
    <name evidence="20" type="ORF">BBP00_00003640</name>
</gene>
<evidence type="ECO:0000256" key="17">
    <source>
        <dbReference type="PROSITE-ProRule" id="PRU10016"/>
    </source>
</evidence>
<dbReference type="InterPro" id="IPR000398">
    <property type="entry name" value="Thymidylate_synthase"/>
</dbReference>
<dbReference type="Pfam" id="PF00303">
    <property type="entry name" value="Thymidylat_synt"/>
    <property type="match status" value="1"/>
</dbReference>
<dbReference type="InterPro" id="IPR045097">
    <property type="entry name" value="Thymidate_synth/dCMP_Mease"/>
</dbReference>
<feature type="domain" description="DHFR" evidence="18">
    <location>
        <begin position="6"/>
        <end position="113"/>
    </location>
</feature>
<evidence type="ECO:0000256" key="7">
    <source>
        <dbReference type="ARBA" id="ARBA00022679"/>
    </source>
</evidence>
<dbReference type="NCBIfam" id="NF002497">
    <property type="entry name" value="PRK01827.1-3"/>
    <property type="match status" value="1"/>
</dbReference>
<comment type="catalytic activity">
    <reaction evidence="13">
        <text>dUMP + (6R)-5,10-methylene-5,6,7,8-tetrahydrofolate = 7,8-dihydrofolate + dTMP</text>
        <dbReference type="Rhea" id="RHEA:12104"/>
        <dbReference type="ChEBI" id="CHEBI:15636"/>
        <dbReference type="ChEBI" id="CHEBI:57451"/>
        <dbReference type="ChEBI" id="CHEBI:63528"/>
        <dbReference type="ChEBI" id="CHEBI:246422"/>
        <dbReference type="EC" id="2.1.1.45"/>
    </reaction>
</comment>
<dbReference type="Gene3D" id="3.40.430.10">
    <property type="entry name" value="Dihydrofolate Reductase, subunit A"/>
    <property type="match status" value="2"/>
</dbReference>